<accession>A0A1Q2L3U5</accession>
<organism evidence="2 3">
    <name type="scientific">Planococcus lenghuensis</name>
    <dbReference type="NCBI Taxonomy" id="2213202"/>
    <lineage>
        <taxon>Bacteria</taxon>
        <taxon>Bacillati</taxon>
        <taxon>Bacillota</taxon>
        <taxon>Bacilli</taxon>
        <taxon>Bacillales</taxon>
        <taxon>Caryophanaceae</taxon>
        <taxon>Planococcus</taxon>
    </lineage>
</organism>
<dbReference type="Proteomes" id="UP000188184">
    <property type="component" value="Chromosome"/>
</dbReference>
<name>A0A1Q2L3U5_9BACL</name>
<keyword evidence="1" id="KW-0472">Membrane</keyword>
<keyword evidence="3" id="KW-1185">Reference proteome</keyword>
<sequence length="30" mass="3413">MNGTLAAVMVLGFFLIASWVFVFDLFLSRF</sequence>
<keyword evidence="1" id="KW-1133">Transmembrane helix</keyword>
<feature type="transmembrane region" description="Helical" evidence="1">
    <location>
        <begin position="6"/>
        <end position="27"/>
    </location>
</feature>
<gene>
    <name evidence="2" type="ORF">B0X71_11060</name>
</gene>
<reference evidence="2 3" key="1">
    <citation type="submission" date="2017-02" db="EMBL/GenBank/DDBJ databases">
        <title>The complete genomic sequence of a novel cold adapted crude oil-degrading bacterium Planococcus qaidamina Y42.</title>
        <authorList>
            <person name="Yang R."/>
        </authorList>
    </citation>
    <scope>NUCLEOTIDE SEQUENCE [LARGE SCALE GENOMIC DNA]</scope>
    <source>
        <strain evidence="2 3">Y42</strain>
    </source>
</reference>
<keyword evidence="1" id="KW-0812">Transmembrane</keyword>
<proteinExistence type="predicted"/>
<dbReference type="EMBL" id="CP019640">
    <property type="protein sequence ID" value="AQQ55096.1"/>
    <property type="molecule type" value="Genomic_DNA"/>
</dbReference>
<protein>
    <recommendedName>
        <fullName evidence="4">Cytochrome c oxidase subunit 2A</fullName>
    </recommendedName>
</protein>
<evidence type="ECO:0000256" key="1">
    <source>
        <dbReference type="SAM" id="Phobius"/>
    </source>
</evidence>
<evidence type="ECO:0000313" key="3">
    <source>
        <dbReference type="Proteomes" id="UP000188184"/>
    </source>
</evidence>
<evidence type="ECO:0000313" key="2">
    <source>
        <dbReference type="EMBL" id="AQQ55096.1"/>
    </source>
</evidence>
<dbReference type="AlphaFoldDB" id="A0A1Q2L3U5"/>
<evidence type="ECO:0008006" key="4">
    <source>
        <dbReference type="Google" id="ProtNLM"/>
    </source>
</evidence>
<dbReference type="KEGG" id="pmar:B0X71_11060"/>